<proteinExistence type="predicted"/>
<reference evidence="2 3" key="1">
    <citation type="journal article" date="2014" name="Int. J. Syst. Evol. Microbiol.">
        <title>Methanobacterium paludis sp. nov. and a novel strain of Methanobacterium lacus isolated from northern peatlands.</title>
        <authorList>
            <person name="Cadillo-Quiroz H."/>
            <person name="Brauer S.L."/>
            <person name="Goodson N."/>
            <person name="Yavitt J.B."/>
            <person name="Zinder S.H."/>
        </authorList>
    </citation>
    <scope>NUCLEOTIDE SEQUENCE [LARGE SCALE GENOMIC DNA]</scope>
    <source>
        <strain evidence="3">DSM 25820 / JCM 18151 / SWAN1</strain>
    </source>
</reference>
<dbReference type="STRING" id="868131.MSWAN_0197"/>
<dbReference type="PANTHER" id="PTHR21445">
    <property type="entry name" value="ENDONUCLEASE IV ENDODEOXYRIBONUCLEASE IV"/>
    <property type="match status" value="1"/>
</dbReference>
<dbReference type="eggNOG" id="arCOG01894">
    <property type="taxonomic scope" value="Archaea"/>
</dbReference>
<dbReference type="AlphaFoldDB" id="F6D1L5"/>
<dbReference type="GeneID" id="10667675"/>
<evidence type="ECO:0000259" key="1">
    <source>
        <dbReference type="Pfam" id="PF01261"/>
    </source>
</evidence>
<dbReference type="GO" id="GO:0003906">
    <property type="term" value="F:DNA-(apurinic or apyrimidinic site) endonuclease activity"/>
    <property type="evidence" value="ECO:0007669"/>
    <property type="project" value="TreeGrafter"/>
</dbReference>
<organism evidence="2 3">
    <name type="scientific">Methanobacterium paludis (strain DSM 25820 / JCM 18151 / SWAN1)</name>
    <dbReference type="NCBI Taxonomy" id="868131"/>
    <lineage>
        <taxon>Archaea</taxon>
        <taxon>Methanobacteriati</taxon>
        <taxon>Methanobacteriota</taxon>
        <taxon>Methanomada group</taxon>
        <taxon>Methanobacteria</taxon>
        <taxon>Methanobacteriales</taxon>
        <taxon>Methanobacteriaceae</taxon>
        <taxon>Methanobacterium</taxon>
    </lineage>
</organism>
<protein>
    <submittedName>
        <fullName evidence="2">Xylose isomerase domain-containing protein TIM barrel</fullName>
    </submittedName>
</protein>
<accession>F6D1L5</accession>
<dbReference type="GO" id="GO:0006284">
    <property type="term" value="P:base-excision repair"/>
    <property type="evidence" value="ECO:0007669"/>
    <property type="project" value="TreeGrafter"/>
</dbReference>
<sequence>MAVVRFGPAGKPIDYKGKTNDVCTYINAERLDAYEYQATYGVKISKQSAIELKKNSKDNDVLVSMHAPYYINLSSNKADVIERSVKRLVQAAKASEWMGAYRTVFHPGFYTTYTPEEAMKCCKKAITEIQDELEAQSVNEYTFAPETTGKKSQLGNLDEIIEICGSFEHFAPTVDFAHVHARSGGSIKDKNAYNKIFQKLEDELGLKSLHSHFTRIEYTDAGERKHHTLAEDSYGPPLEPLLEEIVDCGWDVTVICETPFLDHDAIKMKVLYEDILKIK</sequence>
<dbReference type="PANTHER" id="PTHR21445:SF0">
    <property type="entry name" value="APURINIC-APYRIMIDINIC ENDONUCLEASE"/>
    <property type="match status" value="1"/>
</dbReference>
<dbReference type="EMBL" id="CP002772">
    <property type="protein sequence ID" value="AEG17243.1"/>
    <property type="molecule type" value="Genomic_DNA"/>
</dbReference>
<dbReference type="InterPro" id="IPR036237">
    <property type="entry name" value="Xyl_isomerase-like_sf"/>
</dbReference>
<dbReference type="OrthoDB" id="33250at2157"/>
<dbReference type="GO" id="GO:0008081">
    <property type="term" value="F:phosphoric diester hydrolase activity"/>
    <property type="evidence" value="ECO:0007669"/>
    <property type="project" value="TreeGrafter"/>
</dbReference>
<dbReference type="InterPro" id="IPR001719">
    <property type="entry name" value="AP_endonuc_2"/>
</dbReference>
<keyword evidence="3" id="KW-1185">Reference proteome</keyword>
<dbReference type="SUPFAM" id="SSF51658">
    <property type="entry name" value="Xylose isomerase-like"/>
    <property type="match status" value="1"/>
</dbReference>
<dbReference type="HOGENOM" id="CLU_068832_0_0_2"/>
<evidence type="ECO:0000313" key="2">
    <source>
        <dbReference type="EMBL" id="AEG17243.1"/>
    </source>
</evidence>
<dbReference type="InterPro" id="IPR013022">
    <property type="entry name" value="Xyl_isomerase-like_TIM-brl"/>
</dbReference>
<dbReference type="GO" id="GO:0016853">
    <property type="term" value="F:isomerase activity"/>
    <property type="evidence" value="ECO:0007669"/>
    <property type="project" value="UniProtKB-KW"/>
</dbReference>
<dbReference type="RefSeq" id="WP_013824745.1">
    <property type="nucleotide sequence ID" value="NC_015574.1"/>
</dbReference>
<keyword evidence="2" id="KW-0413">Isomerase</keyword>
<evidence type="ECO:0000313" key="3">
    <source>
        <dbReference type="Proteomes" id="UP000009231"/>
    </source>
</evidence>
<dbReference type="Gene3D" id="3.20.20.150">
    <property type="entry name" value="Divalent-metal-dependent TIM barrel enzymes"/>
    <property type="match status" value="1"/>
</dbReference>
<feature type="domain" description="Xylose isomerase-like TIM barrel" evidence="1">
    <location>
        <begin position="40"/>
        <end position="259"/>
    </location>
</feature>
<dbReference type="GO" id="GO:0008270">
    <property type="term" value="F:zinc ion binding"/>
    <property type="evidence" value="ECO:0007669"/>
    <property type="project" value="InterPro"/>
</dbReference>
<dbReference type="GO" id="GO:0003677">
    <property type="term" value="F:DNA binding"/>
    <property type="evidence" value="ECO:0007669"/>
    <property type="project" value="InterPro"/>
</dbReference>
<dbReference type="Pfam" id="PF01261">
    <property type="entry name" value="AP_endonuc_2"/>
    <property type="match status" value="1"/>
</dbReference>
<name>F6D1L5_METPW</name>
<dbReference type="KEGG" id="mew:MSWAN_0197"/>
<dbReference type="SMART" id="SM00518">
    <property type="entry name" value="AP2Ec"/>
    <property type="match status" value="1"/>
</dbReference>
<dbReference type="Proteomes" id="UP000009231">
    <property type="component" value="Chromosome"/>
</dbReference>
<gene>
    <name evidence="2" type="ordered locus">MSWAN_0197</name>
</gene>